<keyword evidence="4" id="KW-0143">Chaperone</keyword>
<dbReference type="HOGENOM" id="CLU_769512_0_0_1"/>
<dbReference type="OrthoDB" id="42561at2759"/>
<keyword evidence="3" id="KW-0496">Mitochondrion</keyword>
<feature type="domain" description="NADH:ubiquinone oxidoreductase intermediate-associated protein 30" evidence="6">
    <location>
        <begin position="38"/>
        <end position="214"/>
    </location>
</feature>
<dbReference type="GeneID" id="63692597"/>
<organism evidence="7 8">
    <name type="scientific">Dacryopinax primogenitus (strain DJM 731)</name>
    <name type="common">Brown rot fungus</name>
    <dbReference type="NCBI Taxonomy" id="1858805"/>
    <lineage>
        <taxon>Eukaryota</taxon>
        <taxon>Fungi</taxon>
        <taxon>Dikarya</taxon>
        <taxon>Basidiomycota</taxon>
        <taxon>Agaricomycotina</taxon>
        <taxon>Dacrymycetes</taxon>
        <taxon>Dacrymycetales</taxon>
        <taxon>Dacrymycetaceae</taxon>
        <taxon>Dacryopinax</taxon>
    </lineage>
</organism>
<proteinExistence type="inferred from homology"/>
<name>M5GG28_DACPD</name>
<evidence type="ECO:0000259" key="6">
    <source>
        <dbReference type="Pfam" id="PF08547"/>
    </source>
</evidence>
<dbReference type="EMBL" id="JH795857">
    <property type="protein sequence ID" value="EJU04763.1"/>
    <property type="molecule type" value="Genomic_DNA"/>
</dbReference>
<dbReference type="SUPFAM" id="SSF49785">
    <property type="entry name" value="Galactose-binding domain-like"/>
    <property type="match status" value="1"/>
</dbReference>
<dbReference type="InterPro" id="IPR039131">
    <property type="entry name" value="NDUFAF1"/>
</dbReference>
<protein>
    <submittedName>
        <fullName evidence="7">CIA30-domain-containing protein</fullName>
    </submittedName>
</protein>
<evidence type="ECO:0000256" key="3">
    <source>
        <dbReference type="ARBA" id="ARBA00023128"/>
    </source>
</evidence>
<evidence type="ECO:0000313" key="7">
    <source>
        <dbReference type="EMBL" id="EJU04763.1"/>
    </source>
</evidence>
<dbReference type="Proteomes" id="UP000030653">
    <property type="component" value="Unassembled WGS sequence"/>
</dbReference>
<comment type="subcellular location">
    <subcellularLocation>
        <location evidence="1">Mitochondrion</location>
    </subcellularLocation>
</comment>
<dbReference type="GO" id="GO:0005739">
    <property type="term" value="C:mitochondrion"/>
    <property type="evidence" value="ECO:0007669"/>
    <property type="project" value="UniProtKB-SubCell"/>
</dbReference>
<gene>
    <name evidence="7" type="ORF">DACRYDRAFT_98568</name>
</gene>
<evidence type="ECO:0000256" key="5">
    <source>
        <dbReference type="SAM" id="MobiDB-lite"/>
    </source>
</evidence>
<sequence length="360" mass="39871">MSRIREYLRRSLAVAQDGIARTIAADPAPPRLPLPMFTIHSQEDLEQFATGCDADIGGYSTCHLELDSESRGRFYGNMNTSVHPSLAGKMNSGYAAFRSKKRTSLFGEMFFDVGRLKYLHLRVKAGGDRRTQDAYFVNIQTETPVTSDIWQHRLFLREHGAWEDVLIPFRSFVLTNYGQPVPGKMEMNTEKVRTVGISILGGKFGIDGKYELGIDSISAINEPPQAPPRISAADFAASLPAQEEMKVSALGELLRTAATLQITETELMAALTEEERVVLSRAVNARIGMEKSGEKGGKEEKGRNSREEKMLLRAAARLARERMKRELGTVAPAPQAKQAAEECVNARLAPETPSEEEKKL</sequence>
<feature type="compositionally biased region" description="Low complexity" evidence="5">
    <location>
        <begin position="331"/>
        <end position="342"/>
    </location>
</feature>
<dbReference type="GO" id="GO:0006120">
    <property type="term" value="P:mitochondrial electron transport, NADH to ubiquinone"/>
    <property type="evidence" value="ECO:0007669"/>
    <property type="project" value="TreeGrafter"/>
</dbReference>
<feature type="region of interest" description="Disordered" evidence="5">
    <location>
        <begin position="289"/>
        <end position="308"/>
    </location>
</feature>
<comment type="similarity">
    <text evidence="2">Belongs to the CIA30 family.</text>
</comment>
<reference evidence="7 8" key="1">
    <citation type="journal article" date="2012" name="Science">
        <title>The Paleozoic origin of enzymatic lignin decomposition reconstructed from 31 fungal genomes.</title>
        <authorList>
            <person name="Floudas D."/>
            <person name="Binder M."/>
            <person name="Riley R."/>
            <person name="Barry K."/>
            <person name="Blanchette R.A."/>
            <person name="Henrissat B."/>
            <person name="Martinez A.T."/>
            <person name="Otillar R."/>
            <person name="Spatafora J.W."/>
            <person name="Yadav J.S."/>
            <person name="Aerts A."/>
            <person name="Benoit I."/>
            <person name="Boyd A."/>
            <person name="Carlson A."/>
            <person name="Copeland A."/>
            <person name="Coutinho P.M."/>
            <person name="de Vries R.P."/>
            <person name="Ferreira P."/>
            <person name="Findley K."/>
            <person name="Foster B."/>
            <person name="Gaskell J."/>
            <person name="Glotzer D."/>
            <person name="Gorecki P."/>
            <person name="Heitman J."/>
            <person name="Hesse C."/>
            <person name="Hori C."/>
            <person name="Igarashi K."/>
            <person name="Jurgens J.A."/>
            <person name="Kallen N."/>
            <person name="Kersten P."/>
            <person name="Kohler A."/>
            <person name="Kuees U."/>
            <person name="Kumar T.K.A."/>
            <person name="Kuo A."/>
            <person name="LaButti K."/>
            <person name="Larrondo L.F."/>
            <person name="Lindquist E."/>
            <person name="Ling A."/>
            <person name="Lombard V."/>
            <person name="Lucas S."/>
            <person name="Lundell T."/>
            <person name="Martin R."/>
            <person name="McLaughlin D.J."/>
            <person name="Morgenstern I."/>
            <person name="Morin E."/>
            <person name="Murat C."/>
            <person name="Nagy L.G."/>
            <person name="Nolan M."/>
            <person name="Ohm R.A."/>
            <person name="Patyshakuliyeva A."/>
            <person name="Rokas A."/>
            <person name="Ruiz-Duenas F.J."/>
            <person name="Sabat G."/>
            <person name="Salamov A."/>
            <person name="Samejima M."/>
            <person name="Schmutz J."/>
            <person name="Slot J.C."/>
            <person name="St John F."/>
            <person name="Stenlid J."/>
            <person name="Sun H."/>
            <person name="Sun S."/>
            <person name="Syed K."/>
            <person name="Tsang A."/>
            <person name="Wiebenga A."/>
            <person name="Young D."/>
            <person name="Pisabarro A."/>
            <person name="Eastwood D.C."/>
            <person name="Martin F."/>
            <person name="Cullen D."/>
            <person name="Grigoriev I.V."/>
            <person name="Hibbett D.S."/>
        </authorList>
    </citation>
    <scope>NUCLEOTIDE SEQUENCE [LARGE SCALE GENOMIC DNA]</scope>
    <source>
        <strain evidence="7 8">DJM-731 SS1</strain>
    </source>
</reference>
<accession>M5GG28</accession>
<dbReference type="AlphaFoldDB" id="M5GG28"/>
<dbReference type="GO" id="GO:0051082">
    <property type="term" value="F:unfolded protein binding"/>
    <property type="evidence" value="ECO:0007669"/>
    <property type="project" value="TreeGrafter"/>
</dbReference>
<evidence type="ECO:0000256" key="4">
    <source>
        <dbReference type="ARBA" id="ARBA00023186"/>
    </source>
</evidence>
<dbReference type="Pfam" id="PF08547">
    <property type="entry name" value="CIA30"/>
    <property type="match status" value="1"/>
</dbReference>
<evidence type="ECO:0000313" key="8">
    <source>
        <dbReference type="Proteomes" id="UP000030653"/>
    </source>
</evidence>
<dbReference type="RefSeq" id="XP_040631657.1">
    <property type="nucleotide sequence ID" value="XM_040777535.1"/>
</dbReference>
<dbReference type="PANTHER" id="PTHR13194:SF18">
    <property type="entry name" value="COMPLEX I INTERMEDIATE-ASSOCIATED PROTEIN 30, MITOCHONDRIAL"/>
    <property type="match status" value="1"/>
</dbReference>
<dbReference type="InterPro" id="IPR013857">
    <property type="entry name" value="NADH-UbQ_OxRdtase-assoc_prot30"/>
</dbReference>
<feature type="region of interest" description="Disordered" evidence="5">
    <location>
        <begin position="327"/>
        <end position="360"/>
    </location>
</feature>
<dbReference type="InterPro" id="IPR008979">
    <property type="entry name" value="Galactose-bd-like_sf"/>
</dbReference>
<evidence type="ECO:0000256" key="2">
    <source>
        <dbReference type="ARBA" id="ARBA00007884"/>
    </source>
</evidence>
<dbReference type="GO" id="GO:0010257">
    <property type="term" value="P:NADH dehydrogenase complex assembly"/>
    <property type="evidence" value="ECO:0007669"/>
    <property type="project" value="TreeGrafter"/>
</dbReference>
<keyword evidence="8" id="KW-1185">Reference proteome</keyword>
<dbReference type="STRING" id="1858805.M5GG28"/>
<evidence type="ECO:0000256" key="1">
    <source>
        <dbReference type="ARBA" id="ARBA00004173"/>
    </source>
</evidence>
<dbReference type="PANTHER" id="PTHR13194">
    <property type="entry name" value="COMPLEX I INTERMEDIATE-ASSOCIATED PROTEIN 30"/>
    <property type="match status" value="1"/>
</dbReference>